<dbReference type="Pfam" id="PF00106">
    <property type="entry name" value="adh_short"/>
    <property type="match status" value="1"/>
</dbReference>
<dbReference type="PANTHER" id="PTHR43669:SF3">
    <property type="entry name" value="ALCOHOL DEHYDROGENASE, PUTATIVE (AFU_ORTHOLOGUE AFUA_3G03445)-RELATED"/>
    <property type="match status" value="1"/>
</dbReference>
<name>A0ABU4FBT4_9ACTN</name>
<gene>
    <name evidence="3" type="ORF">R5A26_19105</name>
</gene>
<dbReference type="Gene3D" id="3.40.50.720">
    <property type="entry name" value="NAD(P)-binding Rossmann-like Domain"/>
    <property type="match status" value="1"/>
</dbReference>
<comment type="caution">
    <text evidence="3">The sequence shown here is derived from an EMBL/GenBank/DDBJ whole genome shotgun (WGS) entry which is preliminary data.</text>
</comment>
<comment type="similarity">
    <text evidence="1">Belongs to the short-chain dehydrogenases/reductases (SDR) family.</text>
</comment>
<dbReference type="InterPro" id="IPR036291">
    <property type="entry name" value="NAD(P)-bd_dom_sf"/>
</dbReference>
<dbReference type="RefSeq" id="WP_317772235.1">
    <property type="nucleotide sequence ID" value="NZ_JAWMAJ010000058.1"/>
</dbReference>
<dbReference type="CDD" id="cd05233">
    <property type="entry name" value="SDR_c"/>
    <property type="match status" value="1"/>
</dbReference>
<evidence type="ECO:0000313" key="4">
    <source>
        <dbReference type="Proteomes" id="UP001187346"/>
    </source>
</evidence>
<protein>
    <submittedName>
        <fullName evidence="3">SDR family oxidoreductase</fullName>
        <ecNumber evidence="3">1.-.-.-</ecNumber>
    </submittedName>
</protein>
<evidence type="ECO:0000256" key="1">
    <source>
        <dbReference type="ARBA" id="ARBA00006484"/>
    </source>
</evidence>
<proteinExistence type="inferred from homology"/>
<reference evidence="3 4" key="1">
    <citation type="submission" date="2023-10" db="EMBL/GenBank/DDBJ databases">
        <title>Characterization of rhizosphere-enriched actinobacteria from wheat plants lab-grown on chernevaya soil.</title>
        <authorList>
            <person name="Tikhonova E.N."/>
            <person name="Konopkin A."/>
            <person name="Kravchenko I.K."/>
        </authorList>
    </citation>
    <scope>NUCLEOTIDE SEQUENCE [LARGE SCALE GENOMIC DNA]</scope>
    <source>
        <strain evidence="3 4">RR29</strain>
    </source>
</reference>
<accession>A0ABU4FBT4</accession>
<dbReference type="GO" id="GO:0016491">
    <property type="term" value="F:oxidoreductase activity"/>
    <property type="evidence" value="ECO:0007669"/>
    <property type="project" value="UniProtKB-KW"/>
</dbReference>
<dbReference type="Proteomes" id="UP001187346">
    <property type="component" value="Unassembled WGS sequence"/>
</dbReference>
<keyword evidence="2 3" id="KW-0560">Oxidoreductase</keyword>
<dbReference type="PRINTS" id="PR00081">
    <property type="entry name" value="GDHRDH"/>
</dbReference>
<evidence type="ECO:0000256" key="2">
    <source>
        <dbReference type="ARBA" id="ARBA00023002"/>
    </source>
</evidence>
<organism evidence="3 4">
    <name type="scientific">Streptomyces prunicolor</name>
    <dbReference type="NCBI Taxonomy" id="67348"/>
    <lineage>
        <taxon>Bacteria</taxon>
        <taxon>Bacillati</taxon>
        <taxon>Actinomycetota</taxon>
        <taxon>Actinomycetes</taxon>
        <taxon>Kitasatosporales</taxon>
        <taxon>Streptomycetaceae</taxon>
        <taxon>Streptomyces</taxon>
    </lineage>
</organism>
<dbReference type="EC" id="1.-.-.-" evidence="3"/>
<dbReference type="PANTHER" id="PTHR43669">
    <property type="entry name" value="5-KETO-D-GLUCONATE 5-REDUCTASE"/>
    <property type="match status" value="1"/>
</dbReference>
<dbReference type="InterPro" id="IPR002347">
    <property type="entry name" value="SDR_fam"/>
</dbReference>
<dbReference type="SUPFAM" id="SSF51735">
    <property type="entry name" value="NAD(P)-binding Rossmann-fold domains"/>
    <property type="match status" value="1"/>
</dbReference>
<evidence type="ECO:0000313" key="3">
    <source>
        <dbReference type="EMBL" id="MDV7218058.1"/>
    </source>
</evidence>
<sequence length="246" mass="25470">MTVRRTALVTGASRGIGRAIAERLAEEGFDLTLSARADGPLKDTADQLRVHGGRVETASADMADPEQVEALADAHLQLHGGIDVLVLAAGMGTGGELAAYPLHKLDTMLAVNLRSNFQLTQRLLPALRTAGAAPSGLGAKIIAIASITGVVSEPGLAAYGATKAALISLCESITTAEGARGVNATALSPGYVDTDMAAWVHDRVDPATMIQVSDIAELAVALCRLSRYAAVPNIVVTRPGETLWRA</sequence>
<keyword evidence="4" id="KW-1185">Reference proteome</keyword>
<dbReference type="EMBL" id="JAWMAJ010000058">
    <property type="protein sequence ID" value="MDV7218058.1"/>
    <property type="molecule type" value="Genomic_DNA"/>
</dbReference>